<dbReference type="CDD" id="cd00190">
    <property type="entry name" value="Tryp_SPc"/>
    <property type="match status" value="1"/>
</dbReference>
<evidence type="ECO:0000313" key="12">
    <source>
        <dbReference type="Proteomes" id="UP001353858"/>
    </source>
</evidence>
<proteinExistence type="predicted"/>
<dbReference type="AlphaFoldDB" id="A0AAN7PBS3"/>
<name>A0AAN7PBS3_9COLE</name>
<dbReference type="GO" id="GO:0005576">
    <property type="term" value="C:extracellular region"/>
    <property type="evidence" value="ECO:0007669"/>
    <property type="project" value="UniProtKB-SubCell"/>
</dbReference>
<dbReference type="GO" id="GO:0006508">
    <property type="term" value="P:proteolysis"/>
    <property type="evidence" value="ECO:0007669"/>
    <property type="project" value="UniProtKB-KW"/>
</dbReference>
<comment type="caution">
    <text evidence="11">The sequence shown here is derived from an EMBL/GenBank/DDBJ whole genome shotgun (WGS) entry which is preliminary data.</text>
</comment>
<dbReference type="PANTHER" id="PTHR24260">
    <property type="match status" value="1"/>
</dbReference>
<dbReference type="EMBL" id="JARPUR010000004">
    <property type="protein sequence ID" value="KAK4878781.1"/>
    <property type="molecule type" value="Genomic_DNA"/>
</dbReference>
<evidence type="ECO:0000256" key="4">
    <source>
        <dbReference type="ARBA" id="ARBA00022729"/>
    </source>
</evidence>
<dbReference type="InterPro" id="IPR001254">
    <property type="entry name" value="Trypsin_dom"/>
</dbReference>
<dbReference type="InterPro" id="IPR001314">
    <property type="entry name" value="Peptidase_S1A"/>
</dbReference>
<keyword evidence="2" id="KW-0964">Secreted</keyword>
<dbReference type="PRINTS" id="PR00722">
    <property type="entry name" value="CHYMOTRYPSIN"/>
</dbReference>
<dbReference type="SUPFAM" id="SSF50494">
    <property type="entry name" value="Trypsin-like serine proteases"/>
    <property type="match status" value="1"/>
</dbReference>
<evidence type="ECO:0000256" key="1">
    <source>
        <dbReference type="ARBA" id="ARBA00004613"/>
    </source>
</evidence>
<reference evidence="12" key="1">
    <citation type="submission" date="2023-01" db="EMBL/GenBank/DDBJ databases">
        <title>Key to firefly adult light organ development and bioluminescence: homeobox transcription factors regulate luciferase expression and transportation to peroxisome.</title>
        <authorList>
            <person name="Fu X."/>
        </authorList>
    </citation>
    <scope>NUCLEOTIDE SEQUENCE [LARGE SCALE GENOMIC DNA]</scope>
</reference>
<gene>
    <name evidence="11" type="ORF">RN001_011287</name>
</gene>
<dbReference type="InterPro" id="IPR018114">
    <property type="entry name" value="TRYPSIN_HIS"/>
</dbReference>
<feature type="domain" description="Peptidase S1" evidence="10">
    <location>
        <begin position="199"/>
        <end position="454"/>
    </location>
</feature>
<dbReference type="Pfam" id="PF00089">
    <property type="entry name" value="Trypsin"/>
    <property type="match status" value="1"/>
</dbReference>
<evidence type="ECO:0000256" key="6">
    <source>
        <dbReference type="ARBA" id="ARBA00022825"/>
    </source>
</evidence>
<evidence type="ECO:0000256" key="5">
    <source>
        <dbReference type="ARBA" id="ARBA00022801"/>
    </source>
</evidence>
<dbReference type="PROSITE" id="PS50240">
    <property type="entry name" value="TRYPSIN_DOM"/>
    <property type="match status" value="1"/>
</dbReference>
<dbReference type="FunFam" id="2.40.10.10:FF:000146">
    <property type="entry name" value="Serine protease 53"/>
    <property type="match status" value="1"/>
</dbReference>
<keyword evidence="4 9" id="KW-0732">Signal</keyword>
<feature type="chain" id="PRO_5042981539" description="Peptidase S1 domain-containing protein" evidence="9">
    <location>
        <begin position="16"/>
        <end position="454"/>
    </location>
</feature>
<keyword evidence="12" id="KW-1185">Reference proteome</keyword>
<dbReference type="InterPro" id="IPR031986">
    <property type="entry name" value="GD_N"/>
</dbReference>
<dbReference type="Proteomes" id="UP001353858">
    <property type="component" value="Unassembled WGS sequence"/>
</dbReference>
<keyword evidence="6" id="KW-0720">Serine protease</keyword>
<dbReference type="PROSITE" id="PS00134">
    <property type="entry name" value="TRYPSIN_HIS"/>
    <property type="match status" value="1"/>
</dbReference>
<evidence type="ECO:0000256" key="3">
    <source>
        <dbReference type="ARBA" id="ARBA00022670"/>
    </source>
</evidence>
<comment type="subcellular location">
    <subcellularLocation>
        <location evidence="1">Secreted</location>
    </subcellularLocation>
</comment>
<feature type="signal peptide" evidence="9">
    <location>
        <begin position="1"/>
        <end position="15"/>
    </location>
</feature>
<evidence type="ECO:0000256" key="8">
    <source>
        <dbReference type="ARBA" id="ARBA00023157"/>
    </source>
</evidence>
<dbReference type="InterPro" id="IPR009003">
    <property type="entry name" value="Peptidase_S1_PA"/>
</dbReference>
<keyword evidence="3" id="KW-0645">Protease</keyword>
<evidence type="ECO:0000259" key="10">
    <source>
        <dbReference type="PROSITE" id="PS50240"/>
    </source>
</evidence>
<protein>
    <recommendedName>
        <fullName evidence="10">Peptidase S1 domain-containing protein</fullName>
    </recommendedName>
</protein>
<dbReference type="Pfam" id="PF16030">
    <property type="entry name" value="GD_N"/>
    <property type="match status" value="1"/>
</dbReference>
<evidence type="ECO:0000256" key="9">
    <source>
        <dbReference type="SAM" id="SignalP"/>
    </source>
</evidence>
<keyword evidence="8" id="KW-1015">Disulfide bond</keyword>
<keyword evidence="7" id="KW-0865">Zymogen</keyword>
<accession>A0AAN7PBS3</accession>
<dbReference type="SMART" id="SM00020">
    <property type="entry name" value="Tryp_SPc"/>
    <property type="match status" value="1"/>
</dbReference>
<evidence type="ECO:0000256" key="2">
    <source>
        <dbReference type="ARBA" id="ARBA00022525"/>
    </source>
</evidence>
<dbReference type="PANTHER" id="PTHR24260:SF143">
    <property type="entry name" value="SERINE PROTEASE GD-LIKE PROTEIN"/>
    <property type="match status" value="1"/>
</dbReference>
<keyword evidence="5" id="KW-0378">Hydrolase</keyword>
<evidence type="ECO:0000313" key="11">
    <source>
        <dbReference type="EMBL" id="KAK4878781.1"/>
    </source>
</evidence>
<dbReference type="GO" id="GO:0004252">
    <property type="term" value="F:serine-type endopeptidase activity"/>
    <property type="evidence" value="ECO:0007669"/>
    <property type="project" value="InterPro"/>
</dbReference>
<dbReference type="InterPro" id="IPR043504">
    <property type="entry name" value="Peptidase_S1_PA_chymotrypsin"/>
</dbReference>
<sequence>MVPFIIILLVQLVLAQKPSPCPSLFAYEPKGIESDRWYGQVSVATTEVLNGVWLRIELDKPAILLGNWFGETTTENNRDFLITDRGYVLEPNRKPLSVRFFVKYDQELGIVPSVVRIKLNGKLICHSGNDATNDEPKLHISHIKPNVDIPKPVVSISSNDDDFFSGDLSPTRRPLISLLTPTPEKETCGTVKIEVRPLITYGQSTSDGEWPWHAALYRYKGANMQYLCGGSLVTRNHVITAAHCVTKSKTNLTVNQELLLIYLGKHNLYKQDTSVQNMGVNKIVPHPEYNASYLHNDIAILELERPAEITNFVRYVCLWEEDTNLNTILDRLGTVVGWGFDESGDVTESLMQAKMPVVSTETCIFSNRDFFSRFTSDKTFCAGFRNGTSACTGDSGGGMVFPKPNTGNTLIWQLRGVISLSAALQNEKVVCDTSNYIVFTDVAKHLDWIKSIIN</sequence>
<organism evidence="11 12">
    <name type="scientific">Aquatica leii</name>
    <dbReference type="NCBI Taxonomy" id="1421715"/>
    <lineage>
        <taxon>Eukaryota</taxon>
        <taxon>Metazoa</taxon>
        <taxon>Ecdysozoa</taxon>
        <taxon>Arthropoda</taxon>
        <taxon>Hexapoda</taxon>
        <taxon>Insecta</taxon>
        <taxon>Pterygota</taxon>
        <taxon>Neoptera</taxon>
        <taxon>Endopterygota</taxon>
        <taxon>Coleoptera</taxon>
        <taxon>Polyphaga</taxon>
        <taxon>Elateriformia</taxon>
        <taxon>Elateroidea</taxon>
        <taxon>Lampyridae</taxon>
        <taxon>Luciolinae</taxon>
        <taxon>Aquatica</taxon>
    </lineage>
</organism>
<evidence type="ECO:0000256" key="7">
    <source>
        <dbReference type="ARBA" id="ARBA00023145"/>
    </source>
</evidence>
<dbReference type="Gene3D" id="2.40.10.10">
    <property type="entry name" value="Trypsin-like serine proteases"/>
    <property type="match status" value="2"/>
</dbReference>
<dbReference type="InterPro" id="IPR051333">
    <property type="entry name" value="CLIP_Serine_Protease"/>
</dbReference>